<dbReference type="EMBL" id="JBCITK010000001">
    <property type="protein sequence ID" value="MEN0642618.1"/>
    <property type="molecule type" value="Genomic_DNA"/>
</dbReference>
<feature type="domain" description="Inner membrane protein YgaP-like transmembrane" evidence="2">
    <location>
        <begin position="1"/>
        <end position="58"/>
    </location>
</feature>
<dbReference type="Proteomes" id="UP001418796">
    <property type="component" value="Unassembled WGS sequence"/>
</dbReference>
<keyword evidence="4" id="KW-1185">Reference proteome</keyword>
<reference evidence="3 4" key="1">
    <citation type="submission" date="2024-03" db="EMBL/GenBank/DDBJ databases">
        <title>Bacilli Hybrid Assemblies.</title>
        <authorList>
            <person name="Kovac J."/>
        </authorList>
    </citation>
    <scope>NUCLEOTIDE SEQUENCE [LARGE SCALE GENOMIC DNA]</scope>
    <source>
        <strain evidence="3 4">FSL R7-0666</strain>
    </source>
</reference>
<comment type="caution">
    <text evidence="3">The sequence shown here is derived from an EMBL/GenBank/DDBJ whole genome shotgun (WGS) entry which is preliminary data.</text>
</comment>
<keyword evidence="1" id="KW-0812">Transmembrane</keyword>
<feature type="transmembrane region" description="Helical" evidence="1">
    <location>
        <begin position="32"/>
        <end position="50"/>
    </location>
</feature>
<sequence>MKPNLNLIESFIRITCGLTLLSLFSAKKKASLIGFIGIILGALKVAEGMTRFCPIKYMNKANQIETKKHEHQQDGRVMNPS</sequence>
<dbReference type="RefSeq" id="WP_343129711.1">
    <property type="nucleotide sequence ID" value="NZ_JBCITK010000001.1"/>
</dbReference>
<gene>
    <name evidence="3" type="ORF">MKY91_05530</name>
</gene>
<accession>A0ABU9VHB5</accession>
<keyword evidence="1" id="KW-1133">Transmembrane helix</keyword>
<evidence type="ECO:0000256" key="1">
    <source>
        <dbReference type="SAM" id="Phobius"/>
    </source>
</evidence>
<organism evidence="3 4">
    <name type="scientific">Alkalicoccobacillus gibsonii</name>
    <dbReference type="NCBI Taxonomy" id="79881"/>
    <lineage>
        <taxon>Bacteria</taxon>
        <taxon>Bacillati</taxon>
        <taxon>Bacillota</taxon>
        <taxon>Bacilli</taxon>
        <taxon>Bacillales</taxon>
        <taxon>Bacillaceae</taxon>
        <taxon>Alkalicoccobacillus</taxon>
    </lineage>
</organism>
<protein>
    <submittedName>
        <fullName evidence="3">DUF2892 domain-containing protein</fullName>
    </submittedName>
</protein>
<evidence type="ECO:0000313" key="3">
    <source>
        <dbReference type="EMBL" id="MEN0642618.1"/>
    </source>
</evidence>
<keyword evidence="1" id="KW-0472">Membrane</keyword>
<dbReference type="Pfam" id="PF11127">
    <property type="entry name" value="YgaP-like_TM"/>
    <property type="match status" value="1"/>
</dbReference>
<evidence type="ECO:0000313" key="4">
    <source>
        <dbReference type="Proteomes" id="UP001418796"/>
    </source>
</evidence>
<proteinExistence type="predicted"/>
<evidence type="ECO:0000259" key="2">
    <source>
        <dbReference type="Pfam" id="PF11127"/>
    </source>
</evidence>
<dbReference type="InterPro" id="IPR021309">
    <property type="entry name" value="YgaP-like_TM"/>
</dbReference>
<name>A0ABU9VHB5_9BACI</name>